<evidence type="ECO:0000313" key="2">
    <source>
        <dbReference type="EMBL" id="RYJ08272.1"/>
    </source>
</evidence>
<sequence length="367" mass="37817">MSERAQDVSDEDGYVEKLRDKIGSGGGCAEAWQAAQEIRDSGSVNVGRRKLLTGIGASLLFGVSATDAVAATSGETSEDLETEVTELDGAKKKEVIKTAQADSSVQSARNKLQSRGWTANVDEATAHQSVHEGEKNLTVRIPYQNSDASPSGVQEDAGIIWSTWSSGLTHGFISRREVRKGASLSKDAKEAYEQSDIDLQSTDTVPVEISYTIFNEDQSDSSDSATVQSTKGTENTGEDSSNSLIVPVQKSSSRSDSVNSGASVQSAGEATTQGIADCACTATLGTNPVTACAPCGTVKPDCLVQIISNYGSEIGACAGCATVAALTSGAGAIAGGCLPCLGTIGETVASGKINSVCCWCNFGGDII</sequence>
<gene>
    <name evidence="2" type="ORF">ELS19_17090</name>
</gene>
<name>A0A482T2I5_9EURY</name>
<evidence type="ECO:0000256" key="1">
    <source>
        <dbReference type="SAM" id="MobiDB-lite"/>
    </source>
</evidence>
<protein>
    <submittedName>
        <fullName evidence="2">Uncharacterized protein</fullName>
    </submittedName>
</protein>
<proteinExistence type="predicted"/>
<dbReference type="RefSeq" id="WP_006054507.1">
    <property type="nucleotide sequence ID" value="NZ_RZHH01000003.1"/>
</dbReference>
<accession>A0A482T2I5</accession>
<organism evidence="2 3">
    <name type="scientific">Halogeometricum borinquense</name>
    <dbReference type="NCBI Taxonomy" id="60847"/>
    <lineage>
        <taxon>Archaea</taxon>
        <taxon>Methanobacteriati</taxon>
        <taxon>Methanobacteriota</taxon>
        <taxon>Stenosarchaea group</taxon>
        <taxon>Halobacteria</taxon>
        <taxon>Halobacteriales</taxon>
        <taxon>Haloferacaceae</taxon>
        <taxon>Halogeometricum</taxon>
    </lineage>
</organism>
<dbReference type="Proteomes" id="UP000294028">
    <property type="component" value="Unassembled WGS sequence"/>
</dbReference>
<evidence type="ECO:0000313" key="3">
    <source>
        <dbReference type="Proteomes" id="UP000294028"/>
    </source>
</evidence>
<dbReference type="AlphaFoldDB" id="A0A482T2I5"/>
<dbReference type="GeneID" id="9988913"/>
<comment type="caution">
    <text evidence="2">The sequence shown here is derived from an EMBL/GenBank/DDBJ whole genome shotgun (WGS) entry which is preliminary data.</text>
</comment>
<feature type="region of interest" description="Disordered" evidence="1">
    <location>
        <begin position="213"/>
        <end position="264"/>
    </location>
</feature>
<reference evidence="2 3" key="1">
    <citation type="submission" date="2018-12" db="EMBL/GenBank/DDBJ databases">
        <title>Genome analysis provides insights into bioremediation potentialities of Halogeometricum borinquense strain N11.</title>
        <authorList>
            <person name="Najjari A."/>
            <person name="Youssef N."/>
            <person name="Fhoula I."/>
            <person name="Ben Dhia O."/>
            <person name="Mahjoubi M."/>
            <person name="Ouzari H.I."/>
            <person name="Cherif A."/>
        </authorList>
    </citation>
    <scope>NUCLEOTIDE SEQUENCE [LARGE SCALE GENOMIC DNA]</scope>
    <source>
        <strain evidence="2 3">N11</strain>
    </source>
</reference>
<dbReference type="EMBL" id="RZHH01000003">
    <property type="protein sequence ID" value="RYJ08272.1"/>
    <property type="molecule type" value="Genomic_DNA"/>
</dbReference>